<dbReference type="STRING" id="465721.ACG33_02740"/>
<organism evidence="10 11">
    <name type="scientific">Steroidobacter denitrificans</name>
    <dbReference type="NCBI Taxonomy" id="465721"/>
    <lineage>
        <taxon>Bacteria</taxon>
        <taxon>Pseudomonadati</taxon>
        <taxon>Pseudomonadota</taxon>
        <taxon>Gammaproteobacteria</taxon>
        <taxon>Steroidobacterales</taxon>
        <taxon>Steroidobacteraceae</taxon>
        <taxon>Steroidobacter</taxon>
    </lineage>
</organism>
<evidence type="ECO:0000256" key="5">
    <source>
        <dbReference type="ARBA" id="ARBA00022692"/>
    </source>
</evidence>
<dbReference type="Pfam" id="PF02321">
    <property type="entry name" value="OEP"/>
    <property type="match status" value="2"/>
</dbReference>
<gene>
    <name evidence="10" type="ORF">ACG33_02740</name>
</gene>
<dbReference type="GO" id="GO:0015288">
    <property type="term" value="F:porin activity"/>
    <property type="evidence" value="ECO:0007669"/>
    <property type="project" value="TreeGrafter"/>
</dbReference>
<dbReference type="EMBL" id="CP011971">
    <property type="protein sequence ID" value="AMN46043.1"/>
    <property type="molecule type" value="Genomic_DNA"/>
</dbReference>
<keyword evidence="9" id="KW-0732">Signal</keyword>
<feature type="chain" id="PRO_5007448270" description="TolC family protein" evidence="9">
    <location>
        <begin position="24"/>
        <end position="441"/>
    </location>
</feature>
<evidence type="ECO:0000256" key="2">
    <source>
        <dbReference type="ARBA" id="ARBA00007613"/>
    </source>
</evidence>
<evidence type="ECO:0000256" key="7">
    <source>
        <dbReference type="ARBA" id="ARBA00023237"/>
    </source>
</evidence>
<keyword evidence="11" id="KW-1185">Reference proteome</keyword>
<keyword evidence="4" id="KW-1134">Transmembrane beta strand</keyword>
<dbReference type="AlphaFoldDB" id="A0A127F6H5"/>
<dbReference type="OrthoDB" id="9813458at2"/>
<keyword evidence="3" id="KW-0813">Transport</keyword>
<keyword evidence="8" id="KW-0175">Coiled coil</keyword>
<evidence type="ECO:0000256" key="1">
    <source>
        <dbReference type="ARBA" id="ARBA00004442"/>
    </source>
</evidence>
<evidence type="ECO:0000256" key="6">
    <source>
        <dbReference type="ARBA" id="ARBA00023136"/>
    </source>
</evidence>
<evidence type="ECO:0000256" key="8">
    <source>
        <dbReference type="SAM" id="Coils"/>
    </source>
</evidence>
<dbReference type="PANTHER" id="PTHR30026">
    <property type="entry name" value="OUTER MEMBRANE PROTEIN TOLC"/>
    <property type="match status" value="1"/>
</dbReference>
<accession>A0A127F6H5</accession>
<comment type="subcellular location">
    <subcellularLocation>
        <location evidence="1">Cell outer membrane</location>
    </subcellularLocation>
</comment>
<evidence type="ECO:0000313" key="10">
    <source>
        <dbReference type="EMBL" id="AMN46043.1"/>
    </source>
</evidence>
<dbReference type="GO" id="GO:0015562">
    <property type="term" value="F:efflux transmembrane transporter activity"/>
    <property type="evidence" value="ECO:0007669"/>
    <property type="project" value="InterPro"/>
</dbReference>
<dbReference type="SUPFAM" id="SSF56954">
    <property type="entry name" value="Outer membrane efflux proteins (OEP)"/>
    <property type="match status" value="1"/>
</dbReference>
<evidence type="ECO:0000256" key="9">
    <source>
        <dbReference type="SAM" id="SignalP"/>
    </source>
</evidence>
<dbReference type="PROSITE" id="PS51257">
    <property type="entry name" value="PROKAR_LIPOPROTEIN"/>
    <property type="match status" value="1"/>
</dbReference>
<proteinExistence type="inferred from homology"/>
<dbReference type="PATRIC" id="fig|465721.4.peg.593"/>
<keyword evidence="5" id="KW-0812">Transmembrane</keyword>
<keyword evidence="6" id="KW-0472">Membrane</keyword>
<dbReference type="InterPro" id="IPR051906">
    <property type="entry name" value="TolC-like"/>
</dbReference>
<feature type="signal peptide" evidence="9">
    <location>
        <begin position="1"/>
        <end position="23"/>
    </location>
</feature>
<evidence type="ECO:0008006" key="12">
    <source>
        <dbReference type="Google" id="ProtNLM"/>
    </source>
</evidence>
<reference evidence="10 11" key="1">
    <citation type="submission" date="2015-06" db="EMBL/GenBank/DDBJ databases">
        <title>A Comprehensive Approach to Explore the Metabolic and Phylogenetic Diversity of Bacterial Steroid Degradation in the Environment: Testosterone as an Example.</title>
        <authorList>
            <person name="Yang F.-C."/>
            <person name="Chen Y.-L."/>
            <person name="Yu C.-P."/>
            <person name="Tang S.-L."/>
            <person name="Wang P.-H."/>
            <person name="Ismail W."/>
            <person name="Wang C.-H."/>
            <person name="Yang C.-Y."/>
            <person name="Chiang Y.-R."/>
        </authorList>
    </citation>
    <scope>NUCLEOTIDE SEQUENCE [LARGE SCALE GENOMIC DNA]</scope>
    <source>
        <strain evidence="10 11">DSM 18526</strain>
    </source>
</reference>
<dbReference type="Gene3D" id="1.20.1600.10">
    <property type="entry name" value="Outer membrane efflux proteins (OEP)"/>
    <property type="match status" value="1"/>
</dbReference>
<dbReference type="KEGG" id="sdf:ACG33_02740"/>
<name>A0A127F6H5_STEDE</name>
<keyword evidence="7" id="KW-0998">Cell outer membrane</keyword>
<dbReference type="PANTHER" id="PTHR30026:SF21">
    <property type="entry name" value="SLR1270 PROTEIN"/>
    <property type="match status" value="1"/>
</dbReference>
<dbReference type="RefSeq" id="WP_066918495.1">
    <property type="nucleotide sequence ID" value="NZ_CP011971.1"/>
</dbReference>
<dbReference type="Proteomes" id="UP000070250">
    <property type="component" value="Chromosome"/>
</dbReference>
<evidence type="ECO:0000256" key="4">
    <source>
        <dbReference type="ARBA" id="ARBA00022452"/>
    </source>
</evidence>
<dbReference type="GO" id="GO:0009279">
    <property type="term" value="C:cell outer membrane"/>
    <property type="evidence" value="ECO:0007669"/>
    <property type="project" value="UniProtKB-SubCell"/>
</dbReference>
<dbReference type="GO" id="GO:1990281">
    <property type="term" value="C:efflux pump complex"/>
    <property type="evidence" value="ECO:0007669"/>
    <property type="project" value="TreeGrafter"/>
</dbReference>
<evidence type="ECO:0000313" key="11">
    <source>
        <dbReference type="Proteomes" id="UP000070250"/>
    </source>
</evidence>
<feature type="coiled-coil region" evidence="8">
    <location>
        <begin position="368"/>
        <end position="395"/>
    </location>
</feature>
<protein>
    <recommendedName>
        <fullName evidence="12">TolC family protein</fullName>
    </recommendedName>
</protein>
<dbReference type="InterPro" id="IPR003423">
    <property type="entry name" value="OMP_efflux"/>
</dbReference>
<sequence length="441" mass="47591">MMRTVPLSIMMASILAACPLASAAESSSASAAVETLEYAWQLAARNDHGLAAMLAEVESARSTEQAARAARWPSLTAGAGVTRFDAAPEFRFGALGTILQAPIFPGDDYAAANLQLTLPLYTGGRISRGIAAAHQASLGAAEMERAARSTLRLDVAESYVGVLRARRLLHTAQSSVASLSAHASDVQRMFEHELVARNDLLAARVALANAEQQRVHAENGVEVAYATYNRRLGEPLDRVPELADTIMVDSTLAAESIEVLVERALKNRSEIGALAAQAEALALQSKSERGALLPQFAVTGNYTYFDNEILDRKDFTSIGIGVTWSLFDGGQIRNRSAALRSASSAARRRLDDLQTRISLEVRQAWLDVREARARIEAAREAAAQADENLRITRKLYRAELGTNTQVLDAVTLQVAARNNQDNALLDESMALLRLARAVGEL</sequence>
<comment type="similarity">
    <text evidence="2">Belongs to the outer membrane factor (OMF) (TC 1.B.17) family.</text>
</comment>
<evidence type="ECO:0000256" key="3">
    <source>
        <dbReference type="ARBA" id="ARBA00022448"/>
    </source>
</evidence>